<dbReference type="EMBL" id="JADGJW010000730">
    <property type="protein sequence ID" value="KAJ3213254.1"/>
    <property type="molecule type" value="Genomic_DNA"/>
</dbReference>
<accession>A0AAD5TX23</accession>
<dbReference type="AlphaFoldDB" id="A0AAD5TX23"/>
<name>A0AAD5TX23_9FUNG</name>
<dbReference type="Proteomes" id="UP001211065">
    <property type="component" value="Unassembled WGS sequence"/>
</dbReference>
<proteinExistence type="predicted"/>
<protein>
    <submittedName>
        <fullName evidence="2">Uncharacterized protein</fullName>
    </submittedName>
</protein>
<comment type="caution">
    <text evidence="2">The sequence shown here is derived from an EMBL/GenBank/DDBJ whole genome shotgun (WGS) entry which is preliminary data.</text>
</comment>
<evidence type="ECO:0000313" key="2">
    <source>
        <dbReference type="EMBL" id="KAJ3213254.1"/>
    </source>
</evidence>
<sequence length="115" mass="13046">MSKLEFTLNIPPPKSVPPLQCYQISTIKDISDDYNVMDLENYFTNKQNNGIIVFSENSSITPPKRYSSRPPLKRYSSRPPPQISNKPIAIQPPNMNVLGLDKVNKLIDPKKGDMK</sequence>
<feature type="region of interest" description="Disordered" evidence="1">
    <location>
        <begin position="62"/>
        <end position="91"/>
    </location>
</feature>
<evidence type="ECO:0000313" key="3">
    <source>
        <dbReference type="Proteomes" id="UP001211065"/>
    </source>
</evidence>
<evidence type="ECO:0000256" key="1">
    <source>
        <dbReference type="SAM" id="MobiDB-lite"/>
    </source>
</evidence>
<gene>
    <name evidence="2" type="ORF">HK099_007501</name>
</gene>
<reference evidence="2" key="1">
    <citation type="submission" date="2020-05" db="EMBL/GenBank/DDBJ databases">
        <title>Phylogenomic resolution of chytrid fungi.</title>
        <authorList>
            <person name="Stajich J.E."/>
            <person name="Amses K."/>
            <person name="Simmons R."/>
            <person name="Seto K."/>
            <person name="Myers J."/>
            <person name="Bonds A."/>
            <person name="Quandt C.A."/>
            <person name="Barry K."/>
            <person name="Liu P."/>
            <person name="Grigoriev I."/>
            <person name="Longcore J.E."/>
            <person name="James T.Y."/>
        </authorList>
    </citation>
    <scope>NUCLEOTIDE SEQUENCE</scope>
    <source>
        <strain evidence="2">JEL0476</strain>
    </source>
</reference>
<organism evidence="2 3">
    <name type="scientific">Clydaea vesicula</name>
    <dbReference type="NCBI Taxonomy" id="447962"/>
    <lineage>
        <taxon>Eukaryota</taxon>
        <taxon>Fungi</taxon>
        <taxon>Fungi incertae sedis</taxon>
        <taxon>Chytridiomycota</taxon>
        <taxon>Chytridiomycota incertae sedis</taxon>
        <taxon>Chytridiomycetes</taxon>
        <taxon>Lobulomycetales</taxon>
        <taxon>Lobulomycetaceae</taxon>
        <taxon>Clydaea</taxon>
    </lineage>
</organism>
<keyword evidence="3" id="KW-1185">Reference proteome</keyword>